<feature type="signal peptide" evidence="1">
    <location>
        <begin position="1"/>
        <end position="23"/>
    </location>
</feature>
<evidence type="ECO:0000256" key="1">
    <source>
        <dbReference type="SAM" id="SignalP"/>
    </source>
</evidence>
<keyword evidence="3" id="KW-1185">Reference proteome</keyword>
<evidence type="ECO:0000313" key="2">
    <source>
        <dbReference type="EMBL" id="MBD2841469.1"/>
    </source>
</evidence>
<dbReference type="Proteomes" id="UP000635384">
    <property type="component" value="Unassembled WGS sequence"/>
</dbReference>
<name>A0ABR8KNR6_9SPHN</name>
<dbReference type="EMBL" id="JACXLC010000001">
    <property type="protein sequence ID" value="MBD2841469.1"/>
    <property type="molecule type" value="Genomic_DNA"/>
</dbReference>
<dbReference type="InterPro" id="IPR030972">
    <property type="entry name" value="UrcA_uranyl"/>
</dbReference>
<proteinExistence type="predicted"/>
<accession>A0ABR8KNR6</accession>
<dbReference type="NCBIfam" id="TIGR04433">
    <property type="entry name" value="UrcA_uranyl"/>
    <property type="match status" value="1"/>
</dbReference>
<protein>
    <submittedName>
        <fullName evidence="2">UrcA family protein</fullName>
    </submittedName>
</protein>
<reference evidence="2 3" key="1">
    <citation type="submission" date="2020-09" db="EMBL/GenBank/DDBJ databases">
        <authorList>
            <person name="Yoon J.-W."/>
        </authorList>
    </citation>
    <scope>NUCLEOTIDE SEQUENCE [LARGE SCALE GENOMIC DNA]</scope>
    <source>
        <strain evidence="2 3">KMU-140</strain>
    </source>
</reference>
<dbReference type="RefSeq" id="WP_190787011.1">
    <property type="nucleotide sequence ID" value="NZ_JACXLC010000001.1"/>
</dbReference>
<feature type="chain" id="PRO_5046462288" evidence="1">
    <location>
        <begin position="24"/>
        <end position="113"/>
    </location>
</feature>
<keyword evidence="1" id="KW-0732">Signal</keyword>
<comment type="caution">
    <text evidence="2">The sequence shown here is derived from an EMBL/GenBank/DDBJ whole genome shotgun (WGS) entry which is preliminary data.</text>
</comment>
<gene>
    <name evidence="2" type="ORF">IB285_04255</name>
</gene>
<sequence>MNTFIKKAALALSLAAIPAAVFAAPEEHTIAVSYADLNLATDEGTAILDRRIDNAIEKICGGPAPRDVNAGMKVRRCMAKTKLTVSGQRDLAVKTYRTNQLAASDRSIRFAAQ</sequence>
<organism evidence="2 3">
    <name type="scientific">Erythrobacter rubeus</name>
    <dbReference type="NCBI Taxonomy" id="2760803"/>
    <lineage>
        <taxon>Bacteria</taxon>
        <taxon>Pseudomonadati</taxon>
        <taxon>Pseudomonadota</taxon>
        <taxon>Alphaproteobacteria</taxon>
        <taxon>Sphingomonadales</taxon>
        <taxon>Erythrobacteraceae</taxon>
        <taxon>Erythrobacter/Porphyrobacter group</taxon>
        <taxon>Erythrobacter</taxon>
    </lineage>
</organism>
<evidence type="ECO:0000313" key="3">
    <source>
        <dbReference type="Proteomes" id="UP000635384"/>
    </source>
</evidence>